<keyword evidence="2" id="KW-1185">Reference proteome</keyword>
<dbReference type="EMBL" id="KL596969">
    <property type="protein sequence ID" value="KER21411.1"/>
    <property type="molecule type" value="Genomic_DNA"/>
</dbReference>
<dbReference type="AlphaFoldDB" id="A0A074Z2W6"/>
<evidence type="ECO:0000313" key="1">
    <source>
        <dbReference type="EMBL" id="KER21411.1"/>
    </source>
</evidence>
<dbReference type="OrthoDB" id="6253936at2759"/>
<protein>
    <submittedName>
        <fullName evidence="1">Uncharacterized protein</fullName>
    </submittedName>
</protein>
<dbReference type="RefSeq" id="XP_009174837.1">
    <property type="nucleotide sequence ID" value="XM_009176573.1"/>
</dbReference>
<gene>
    <name evidence="1" type="ORF">T265_15098</name>
</gene>
<dbReference type="GeneID" id="20329263"/>
<dbReference type="CTD" id="20329263"/>
<dbReference type="Proteomes" id="UP000054324">
    <property type="component" value="Unassembled WGS sequence"/>
</dbReference>
<reference evidence="1 2" key="1">
    <citation type="submission" date="2013-11" db="EMBL/GenBank/DDBJ databases">
        <title>Opisthorchis viverrini - life in the bile duct.</title>
        <authorList>
            <person name="Young N.D."/>
            <person name="Nagarajan N."/>
            <person name="Lin S.J."/>
            <person name="Korhonen P.K."/>
            <person name="Jex A.R."/>
            <person name="Hall R.S."/>
            <person name="Safavi-Hemami H."/>
            <person name="Kaewkong W."/>
            <person name="Bertrand D."/>
            <person name="Gao S."/>
            <person name="Seet Q."/>
            <person name="Wongkham S."/>
            <person name="Teh B.T."/>
            <person name="Wongkham C."/>
            <person name="Intapan P.M."/>
            <person name="Maleewong W."/>
            <person name="Yang X."/>
            <person name="Hu M."/>
            <person name="Wang Z."/>
            <person name="Hofmann A."/>
            <person name="Sternberg P.W."/>
            <person name="Tan P."/>
            <person name="Wang J."/>
            <person name="Gasser R.B."/>
        </authorList>
    </citation>
    <scope>NUCLEOTIDE SEQUENCE [LARGE SCALE GENOMIC DNA]</scope>
</reference>
<organism evidence="1 2">
    <name type="scientific">Opisthorchis viverrini</name>
    <name type="common">Southeast Asian liver fluke</name>
    <dbReference type="NCBI Taxonomy" id="6198"/>
    <lineage>
        <taxon>Eukaryota</taxon>
        <taxon>Metazoa</taxon>
        <taxon>Spiralia</taxon>
        <taxon>Lophotrochozoa</taxon>
        <taxon>Platyhelminthes</taxon>
        <taxon>Trematoda</taxon>
        <taxon>Digenea</taxon>
        <taxon>Opisthorchiida</taxon>
        <taxon>Opisthorchiata</taxon>
        <taxon>Opisthorchiidae</taxon>
        <taxon>Opisthorchis</taxon>
    </lineage>
</organism>
<sequence>MPSTINPDLIAVRERRATVIDISVVWDGRGVTEWTLRQRFGTPTNDHFLLRDLLSVKAGIRLGHPNSVTCVRLPFLTLSVLMTFLCVVHGTDRSLLRLAFTPDPMTDTLCLMCESEAYTIFGELGASTLTSFITHDLIAVRERRATVIDISVVWDGRGVTEWSEK</sequence>
<proteinExistence type="predicted"/>
<name>A0A074Z2W6_OPIVI</name>
<dbReference type="KEGG" id="ovi:T265_15098"/>
<accession>A0A074Z2W6</accession>
<evidence type="ECO:0000313" key="2">
    <source>
        <dbReference type="Proteomes" id="UP000054324"/>
    </source>
</evidence>